<dbReference type="GO" id="GO:0003735">
    <property type="term" value="F:structural constituent of ribosome"/>
    <property type="evidence" value="ECO:0007669"/>
    <property type="project" value="TreeGrafter"/>
</dbReference>
<comment type="function">
    <text evidence="4">Binds mRNA; thus facilitating recognition of the initiation point. It is needed to translate mRNA with a short Shine-Dalgarno (SD) purine-rich sequence.</text>
</comment>
<dbReference type="AlphaFoldDB" id="A0A951UB93"/>
<keyword evidence="3" id="KW-0687">Ribonucleoprotein</keyword>
<dbReference type="InterPro" id="IPR050437">
    <property type="entry name" value="Ribos_protein_bS1-like"/>
</dbReference>
<dbReference type="EMBL" id="JAHHIF010000014">
    <property type="protein sequence ID" value="MBW4545371.1"/>
    <property type="molecule type" value="Genomic_DNA"/>
</dbReference>
<dbReference type="PRINTS" id="PR00681">
    <property type="entry name" value="RIBOSOMALS1"/>
</dbReference>
<organism evidence="6 7">
    <name type="scientific">Symplocastrum torsivum CPER-KK1</name>
    <dbReference type="NCBI Taxonomy" id="450513"/>
    <lineage>
        <taxon>Bacteria</taxon>
        <taxon>Bacillati</taxon>
        <taxon>Cyanobacteriota</taxon>
        <taxon>Cyanophyceae</taxon>
        <taxon>Oscillatoriophycideae</taxon>
        <taxon>Oscillatoriales</taxon>
        <taxon>Microcoleaceae</taxon>
        <taxon>Symplocastrum</taxon>
    </lineage>
</organism>
<dbReference type="FunFam" id="2.40.50.140:FF:000103">
    <property type="entry name" value="protein RRP5 homolog"/>
    <property type="match status" value="1"/>
</dbReference>
<proteinExistence type="inferred from homology"/>
<dbReference type="SUPFAM" id="SSF50249">
    <property type="entry name" value="Nucleic acid-binding proteins"/>
    <property type="match status" value="3"/>
</dbReference>
<evidence type="ECO:0000256" key="2">
    <source>
        <dbReference type="ARBA" id="ARBA00022980"/>
    </source>
</evidence>
<dbReference type="GO" id="GO:0006412">
    <property type="term" value="P:translation"/>
    <property type="evidence" value="ECO:0007669"/>
    <property type="project" value="TreeGrafter"/>
</dbReference>
<dbReference type="InterPro" id="IPR003029">
    <property type="entry name" value="S1_domain"/>
</dbReference>
<dbReference type="Pfam" id="PF00575">
    <property type="entry name" value="S1"/>
    <property type="match status" value="3"/>
</dbReference>
<dbReference type="InterPro" id="IPR035104">
    <property type="entry name" value="Ribosomal_protein_S1-like"/>
</dbReference>
<dbReference type="GO" id="GO:0005840">
    <property type="term" value="C:ribosome"/>
    <property type="evidence" value="ECO:0007669"/>
    <property type="project" value="UniProtKB-KW"/>
</dbReference>
<dbReference type="PROSITE" id="PS50126">
    <property type="entry name" value="S1"/>
    <property type="match status" value="3"/>
</dbReference>
<keyword evidence="2" id="KW-0689">Ribosomal protein</keyword>
<reference evidence="6" key="2">
    <citation type="journal article" date="2022" name="Microbiol. Resour. Announc.">
        <title>Metagenome Sequencing to Explore Phylogenomics of Terrestrial Cyanobacteria.</title>
        <authorList>
            <person name="Ward R.D."/>
            <person name="Stajich J.E."/>
            <person name="Johansen J.R."/>
            <person name="Huntemann M."/>
            <person name="Clum A."/>
            <person name="Foster B."/>
            <person name="Foster B."/>
            <person name="Roux S."/>
            <person name="Palaniappan K."/>
            <person name="Varghese N."/>
            <person name="Mukherjee S."/>
            <person name="Reddy T.B.K."/>
            <person name="Daum C."/>
            <person name="Copeland A."/>
            <person name="Chen I.A."/>
            <person name="Ivanova N.N."/>
            <person name="Kyrpides N.C."/>
            <person name="Shapiro N."/>
            <person name="Eloe-Fadrosh E.A."/>
            <person name="Pietrasiak N."/>
        </authorList>
    </citation>
    <scope>NUCLEOTIDE SEQUENCE</scope>
    <source>
        <strain evidence="6">CPER-KK1</strain>
    </source>
</reference>
<evidence type="ECO:0000256" key="1">
    <source>
        <dbReference type="ARBA" id="ARBA00006767"/>
    </source>
</evidence>
<comment type="caution">
    <text evidence="6">The sequence shown here is derived from an EMBL/GenBank/DDBJ whole genome shotgun (WGS) entry which is preliminary data.</text>
</comment>
<feature type="domain" description="S1 motif" evidence="5">
    <location>
        <begin position="199"/>
        <end position="267"/>
    </location>
</feature>
<evidence type="ECO:0000313" key="6">
    <source>
        <dbReference type="EMBL" id="MBW4545371.1"/>
    </source>
</evidence>
<sequence>MNSKSTRSQASSSSFTMDDFAKALEQHDYEFKQGQVVRGRVHNYENDGAYIDIGGKSLAYVPINEVSVKLTGDWAEILPLREEMDFLIIQEQDADGQVTLSRRQLEEKLVWDELAQLQEDGKSLQVRVSAVNKGGVTVDVRGLRGFIPRSHLSERENLESLIGQTLTGTFLEVDRDRKKLVLSQREATRSANFNQLELGQLVEGKIVSIKPFGLFVDFDGITGLLHIKQVSQSFIESLPTVFQIGQPIKAMIIDLDEAKGRISLSTRVFENYPGEMVEKMAEVMDSAEARSEKAKQKVMQQ</sequence>
<dbReference type="GO" id="GO:0003729">
    <property type="term" value="F:mRNA binding"/>
    <property type="evidence" value="ECO:0007669"/>
    <property type="project" value="TreeGrafter"/>
</dbReference>
<dbReference type="Gene3D" id="2.40.50.140">
    <property type="entry name" value="Nucleic acid-binding proteins"/>
    <property type="match status" value="3"/>
</dbReference>
<evidence type="ECO:0000313" key="7">
    <source>
        <dbReference type="Proteomes" id="UP000753908"/>
    </source>
</evidence>
<comment type="similarity">
    <text evidence="1">Belongs to the bacterial ribosomal protein bS1 family.</text>
</comment>
<feature type="domain" description="S1 motif" evidence="5">
    <location>
        <begin position="121"/>
        <end position="185"/>
    </location>
</feature>
<evidence type="ECO:0000259" key="5">
    <source>
        <dbReference type="PROSITE" id="PS50126"/>
    </source>
</evidence>
<feature type="domain" description="S1 motif" evidence="5">
    <location>
        <begin position="34"/>
        <end position="103"/>
    </location>
</feature>
<dbReference type="CDD" id="cd04465">
    <property type="entry name" value="S1_RPS1_repeat_ec2_hs2"/>
    <property type="match status" value="1"/>
</dbReference>
<evidence type="ECO:0000256" key="3">
    <source>
        <dbReference type="ARBA" id="ARBA00023274"/>
    </source>
</evidence>
<dbReference type="SMART" id="SM00316">
    <property type="entry name" value="S1"/>
    <property type="match status" value="3"/>
</dbReference>
<protein>
    <submittedName>
        <fullName evidence="6">S1 RNA-binding domain-containing protein</fullName>
    </submittedName>
</protein>
<name>A0A951UB93_9CYAN</name>
<dbReference type="PANTHER" id="PTHR10724:SF7">
    <property type="entry name" value="SMALL RIBOSOMAL SUBUNIT PROTEIN BS1C"/>
    <property type="match status" value="1"/>
</dbReference>
<dbReference type="GO" id="GO:1990904">
    <property type="term" value="C:ribonucleoprotein complex"/>
    <property type="evidence" value="ECO:0007669"/>
    <property type="project" value="UniProtKB-KW"/>
</dbReference>
<dbReference type="PANTHER" id="PTHR10724">
    <property type="entry name" value="30S RIBOSOMAL PROTEIN S1"/>
    <property type="match status" value="1"/>
</dbReference>
<accession>A0A951UB93</accession>
<gene>
    <name evidence="6" type="ORF">KME25_13125</name>
</gene>
<reference evidence="6" key="1">
    <citation type="submission" date="2021-05" db="EMBL/GenBank/DDBJ databases">
        <authorList>
            <person name="Pietrasiak N."/>
            <person name="Ward R."/>
            <person name="Stajich J.E."/>
            <person name="Kurbessoian T."/>
        </authorList>
    </citation>
    <scope>NUCLEOTIDE SEQUENCE</scope>
    <source>
        <strain evidence="6">CPER-KK1</strain>
    </source>
</reference>
<dbReference type="InterPro" id="IPR012340">
    <property type="entry name" value="NA-bd_OB-fold"/>
</dbReference>
<evidence type="ECO:0000256" key="4">
    <source>
        <dbReference type="ARBA" id="ARBA00025604"/>
    </source>
</evidence>
<dbReference type="Proteomes" id="UP000753908">
    <property type="component" value="Unassembled WGS sequence"/>
</dbReference>